<dbReference type="AlphaFoldDB" id="A0AAD1R2N7"/>
<reference evidence="2" key="1">
    <citation type="submission" date="2022-03" db="EMBL/GenBank/DDBJ databases">
        <authorList>
            <person name="Alioto T."/>
            <person name="Alioto T."/>
            <person name="Gomez Garrido J."/>
        </authorList>
    </citation>
    <scope>NUCLEOTIDE SEQUENCE</scope>
</reference>
<gene>
    <name evidence="2" type="ORF">PECUL_23A053774</name>
</gene>
<feature type="compositionally biased region" description="Basic and acidic residues" evidence="1">
    <location>
        <begin position="1"/>
        <end position="10"/>
    </location>
</feature>
<protein>
    <submittedName>
        <fullName evidence="2">Uncharacterized protein</fullName>
    </submittedName>
</protein>
<evidence type="ECO:0000313" key="2">
    <source>
        <dbReference type="EMBL" id="CAH2222292.1"/>
    </source>
</evidence>
<dbReference type="PANTHER" id="PTHR31635">
    <property type="entry name" value="REVERSE TRANSCRIPTASE DOMAIN-CONTAINING PROTEIN-RELATED"/>
    <property type="match status" value="1"/>
</dbReference>
<evidence type="ECO:0000256" key="1">
    <source>
        <dbReference type="SAM" id="MobiDB-lite"/>
    </source>
</evidence>
<sequence length="195" mass="22398">KKKEAGEQLRDLTQQRADLEQRHKRTQQDQTYRDLITKRRQLTEIIGRKHARQVQRSNAFFYVHANKGGKLLAQMLRGPQNKAQVHTQRTRQGRLMQFPEEIADEFRSFYTKLYNTTDINGDTGTAQKQTETARYLQNFNPDALTLEEAETLDVPVTEEEVKLALKTAKNGKAPSPDVFSGRILQEMAATITVIP</sequence>
<keyword evidence="3" id="KW-1185">Reference proteome</keyword>
<dbReference type="PANTHER" id="PTHR31635:SF196">
    <property type="entry name" value="REVERSE TRANSCRIPTASE DOMAIN-CONTAINING PROTEIN-RELATED"/>
    <property type="match status" value="1"/>
</dbReference>
<dbReference type="Proteomes" id="UP001295444">
    <property type="component" value="Chromosome 01"/>
</dbReference>
<name>A0AAD1R2N7_PELCU</name>
<feature type="non-terminal residue" evidence="2">
    <location>
        <position position="1"/>
    </location>
</feature>
<organism evidence="2 3">
    <name type="scientific">Pelobates cultripes</name>
    <name type="common">Western spadefoot toad</name>
    <dbReference type="NCBI Taxonomy" id="61616"/>
    <lineage>
        <taxon>Eukaryota</taxon>
        <taxon>Metazoa</taxon>
        <taxon>Chordata</taxon>
        <taxon>Craniata</taxon>
        <taxon>Vertebrata</taxon>
        <taxon>Euteleostomi</taxon>
        <taxon>Amphibia</taxon>
        <taxon>Batrachia</taxon>
        <taxon>Anura</taxon>
        <taxon>Pelobatoidea</taxon>
        <taxon>Pelobatidae</taxon>
        <taxon>Pelobates</taxon>
    </lineage>
</organism>
<proteinExistence type="predicted"/>
<evidence type="ECO:0000313" key="3">
    <source>
        <dbReference type="Proteomes" id="UP001295444"/>
    </source>
</evidence>
<feature type="region of interest" description="Disordered" evidence="1">
    <location>
        <begin position="1"/>
        <end position="30"/>
    </location>
</feature>
<accession>A0AAD1R2N7</accession>
<dbReference type="EMBL" id="OW240912">
    <property type="protein sequence ID" value="CAH2222292.1"/>
    <property type="molecule type" value="Genomic_DNA"/>
</dbReference>